<feature type="compositionally biased region" description="Polar residues" evidence="2">
    <location>
        <begin position="1201"/>
        <end position="1226"/>
    </location>
</feature>
<evidence type="ECO:0000256" key="1">
    <source>
        <dbReference type="SAM" id="Coils"/>
    </source>
</evidence>
<feature type="coiled-coil region" evidence="1">
    <location>
        <begin position="2573"/>
        <end position="2600"/>
    </location>
</feature>
<feature type="compositionally biased region" description="Low complexity" evidence="2">
    <location>
        <begin position="34"/>
        <end position="47"/>
    </location>
</feature>
<feature type="region of interest" description="Disordered" evidence="2">
    <location>
        <begin position="1941"/>
        <end position="1981"/>
    </location>
</feature>
<feature type="compositionally biased region" description="Polar residues" evidence="2">
    <location>
        <begin position="3202"/>
        <end position="3218"/>
    </location>
</feature>
<feature type="coiled-coil region" evidence="1">
    <location>
        <begin position="2651"/>
        <end position="2815"/>
    </location>
</feature>
<feature type="coiled-coil region" evidence="1">
    <location>
        <begin position="3398"/>
        <end position="3526"/>
    </location>
</feature>
<feature type="compositionally biased region" description="Basic and acidic residues" evidence="2">
    <location>
        <begin position="3220"/>
        <end position="3232"/>
    </location>
</feature>
<keyword evidence="1" id="KW-0175">Coiled coil</keyword>
<feature type="compositionally biased region" description="Basic residues" evidence="2">
    <location>
        <begin position="12"/>
        <end position="24"/>
    </location>
</feature>
<dbReference type="EMBL" id="CAJPWZ010000197">
    <property type="protein sequence ID" value="CAG2188125.1"/>
    <property type="molecule type" value="Genomic_DNA"/>
</dbReference>
<accession>A0A8S3PYG9</accession>
<sequence length="3583" mass="414150">MSCFQLAAFQKKKSKKKHSHHHHHHGDETVAGGDSSVSSIDQSSSSDVPLFEDSDQNMTSEDETMCTQIAEMEVAMSKRDEIIRQLTTRLQSTASLQTDAEQLTHHVQQLQAQLINAGKLMESQNSKQLMSSQALLEAKHEIEALQKCIEAKDTLVSQLSDKVGAISDEYVNLKTSYEASRQKEAESSKVVKSLMSDAEDIRRQGSVNGSVTVSNEYSDVDDRVQKVRLELEETYGNQIALMKDELSKHYNVEVEKLTRELNNFKEICAKLESDGNSLEEEKLKLTERNTSNDLLISELQSKLTEINSKCVQIQSEKDELTKENLTLSKQIDLLSSQLESTNHHHPVSNGGEPVQEDDNSESYNKIKELNEKNLNLTSELDTIKKDYANAQKNVEELEKKVKGGNRPARFQVDSQEIVMELKQVTEQYEEALVNIAMMQGRIEDYDIKCEILNEDLNKIKEQLKTSEDAVKNYEEQTKEFDKIKDKLGKSEQEIKSFEDRVKEYESKHETVLSELSDMTEQCTNAQRQCEEYRDKFVEYEQQLTDYEGLTTQYNELQHECNVYQTQNDELNNKMNIQQDVVMELKAELEILSNQNQAFQEQSPIQTQQIEDLTKENKCLLESIDLHKDEVTKLTNSLNQATAEVDTYKEKTQSLESLVETLEVELKSKCDTELILKQKDDSIKKLTNDIDDLTLQLHMQEPVEESFQKETITHEEASLSLSNQVVSQNETKDIENAQVVQSEAQSALSFDSFVQEELEHQSELALHVVSDMEADSLDGDTVSIEDSKQSDLIAEISKLQHENHELKLTIQNIKVTYENDLEQALQSCRSEIVNVSAEKSNIETSYLELEENIVNINEKVKLAESALATVEEEKLALQNDLTFVNSMLDEMTQNEGLSQSDSNMSITVCNKLKTLQEKLEIAQSNTENLSSQSEKLKTEKLENIEIHKNIILHKQEENDNLCKELECLQIQMKNMETEVEKSKQLLKENDSLNKSLQEMNEREQTLRIQCERLSQQVFELSVINQTVSGDKENLENRFVEVSAMENNEISDSVVNTHVNEVMSSKKSHDLLLTNQQLLPISEHDNDVKCKVTADGETLVRDDGPQKTTDVLVHEGEITQQSAANQSTTVRSTCMPTSHGQVMNVCSSVCVNSVIQLPQNSVHDLVASNFNTFDFQMIASQNDDKCCKQAENLDQSEYDDPENLTSVNKSSDQTLHQSCENTNNLSQNHDTDLNKHQDTNSSSKNDDNFQDADASSNEYTDHADVGENENENNEQSEHLRNENTILKVKLEDTQNDMSAILHDRVELVGSMENFSDKINYLRDHNERLQKELKRSFEDNKVLLLKVEESNESSEIRCKLEDKIIELVSENQKLKSEYGESRKALKDEHESLKSALNSWQEASSSSQQLKAEVTGLFNEMERLSEQKQDMESSLQAMEEAFVTSQSLNEELQRQALENCKNLNDMEKWKIHAQDLEGQLRESEEKLETKTRTWKIYVGEIENKQKEKINDLEYQVEQKAAEVNELRNINSELESKYQQLHEDKEQLQEECKACQTEISHLYLVNTDLVQERDTSLIQWEHFRPELNKLTEKCTMQESFILELKSKQLQLITDIKLKQEKCDSIEIIMAKEKVELQGKCSNYENQLIQMKECCFNLEKQVEEITEKCAMFEKQKEEMMVQQNDLIKDRESVQSENKLLKEKCDKFSQEVENMNISLKNKYQEYESSLGELEKKNMKLKETCEKSDIDAVNLNKNHSEVLKQKEKQIEKLEQKVITCSLQINELHVRCKQTDNALKDVEFKYSDLKQIKEKAENEELSDLSSQNHELSTKLESLENIIKDKDLDCENLTQKFKELEKSFVSVQTENKELLQNCKNIELKKKAMKTKYSQLVQTSNETEEKLQKTISNLTSMNNDLNEKCEAHEEHIQNLNIDIEKIDQVKANVQQTLKETSERNNEVESSLKEVQDENKNSEESSVTSDIKEKRDAHDVHVQENYEAVDAQLTERPVHVNDAEEIKESKKEEEEDDELISEEELEVLIQQRIDHEKKQIEYDLEEKYELQFRKRQVELMHTFEKKQKDLQKDFEQNVNHRVESLRAEKDQSFVKALQKVKKDFEKKLKKEMEKQRLAHLQELATMQDERKGGGHISGVVKNLLQENQELAEARDALLQQVELSHHQQDKLEDELRSMMEENIEGEGEFLQEPIKLNTEKPRHSYRSQSLLLDWEFSPSSSFDQDKDPPGLSGQFEYDCQNLQCLLLRRKYQELRNTVQLSGFQPELNIAEDFHSVGPGFKPEIVDYVHNEPETDLSTPTTELEASFVKEALRKAAESFSEVKQSTNSTPTVDAFIENVGSKDDIFKSRESVATTEEFLPLRVRSLSLNLPQDTDLMDCDEISEVDKKHPSFIGHVRHRSLDRFIGQNIETEGKFVAEFFHDQTPLSQLNKSQDRISQSSDGKLKVNIVSKRNSWNSSLSSQTSLSQSDLQLSIDHVTESKSEKSEHNSQGEFFVEYISGDLETLDQNTLNEIAVIQSNSPHLGEVTPHFDFALELTKDEKLDNDKLLKKLDSLKNIYCKEKQDLMSKCENLTIQLENESLSRRQLEQELINISEDFGETFTKPETEISIISQRENNTKQPPKKTLTDNNTLQKENVPKSCHFESMIKSLECELHEKEDSLKQQNIEIGMGEALQEQRLNEMKVLYKSELRKLEVENSSLLEQKYQLENQNRELNQQSESKELRGGNCKSCISVESQTDKLELNNEKKLLEKQQLIDQLETHNSKIESDLKVLFVKEKEKEITIKELTEKCQNLEMRAQEKVQLVEQLDQQCASYKMRLQTTGHESTEMKQVGSFIELQEKCKNLELELESAKQNETFACVYEEKCNQLESDLENKQENEQDLMEMTEKFERLEKEYKEQNMNHLQELNSCTSVIDKLRQKCENIDGLLANEKKVSQETYEKCEHYLKELTLKQTLLKEIEEKSSKDAIQLEELKYENEHVIQELTTQCQKYQSEIQALRAKELLKIKKTLSCSVDEIESTDYQEFIVDSSSCIFDDEEEKIPGENKENKSEFDNKIEEDILVQKTASYVETDIHDDKSGVYERVTELETLLKDKDALIRKYETELDQRNDELDRMDDLRQYQEHLEMSVREKDSYIKQLEEHFLQQRTPVSVRSPVKPGKFGNVGQPRKDEPAAITCSTPTLNLPENIHSSEMELQDNLSDQSTISGDNSFTKQKSHDSLLSDKTDNDGNFVTHSKFNDSFISDSKNDNTQTSSAISESGSRRSEEASISQMDMKHFAIVEEISKLRQDLRETKSVYTQENTLLREALDKEKWNRDSKLESQDVKQHFSSEVGKLQQKVSLLKETNDMLRNENDKWLKRVQEQETIVLQLREQLSCDVNKDENKCDLPFNQQLKLLQQQRNELVERLSDSENKIGNLSQSLIEKSTSEENLRTDKAKLQTKLYEMEEVEKELTEKKIELEKQKATQSRLEEVIYHRDLIERELMKQKRLLEVELAEIECKLHEKEELLEIQKNQLLEEIKQNYSSDRISDTSKRLSSSFESSDFSFEGARSKPLSRTPQPHTSPHSASKSKTTTPVTV</sequence>
<dbReference type="OrthoDB" id="6161297at2759"/>
<dbReference type="Proteomes" id="UP000683360">
    <property type="component" value="Unassembled WGS sequence"/>
</dbReference>
<evidence type="ECO:0000313" key="4">
    <source>
        <dbReference type="Proteomes" id="UP000683360"/>
    </source>
</evidence>
<dbReference type="SUPFAM" id="SSF57997">
    <property type="entry name" value="Tropomyosin"/>
    <property type="match status" value="2"/>
</dbReference>
<gene>
    <name evidence="3" type="ORF">MEDL_3553</name>
</gene>
<proteinExistence type="predicted"/>
<feature type="coiled-coil region" evidence="1">
    <location>
        <begin position="3089"/>
        <end position="3123"/>
    </location>
</feature>
<feature type="region of interest" description="Disordered" evidence="2">
    <location>
        <begin position="3202"/>
        <end position="3275"/>
    </location>
</feature>
<feature type="region of interest" description="Disordered" evidence="2">
    <location>
        <begin position="339"/>
        <end position="361"/>
    </location>
</feature>
<feature type="region of interest" description="Disordered" evidence="2">
    <location>
        <begin position="1192"/>
        <end position="1279"/>
    </location>
</feature>
<feature type="compositionally biased region" description="Acidic residues" evidence="2">
    <location>
        <begin position="50"/>
        <end position="62"/>
    </location>
</feature>
<feature type="compositionally biased region" description="Basic and acidic residues" evidence="2">
    <location>
        <begin position="1227"/>
        <end position="1236"/>
    </location>
</feature>
<feature type="coiled-coil region" evidence="1">
    <location>
        <begin position="3337"/>
        <end position="3371"/>
    </location>
</feature>
<feature type="coiled-coil region" evidence="1">
    <location>
        <begin position="2839"/>
        <end position="2907"/>
    </location>
</feature>
<evidence type="ECO:0000313" key="3">
    <source>
        <dbReference type="EMBL" id="CAG2188125.1"/>
    </source>
</evidence>
<name>A0A8S3PYG9_MYTED</name>
<feature type="compositionally biased region" description="Polar residues" evidence="2">
    <location>
        <begin position="3233"/>
        <end position="3257"/>
    </location>
</feature>
<feature type="compositionally biased region" description="Basic and acidic residues" evidence="2">
    <location>
        <begin position="1944"/>
        <end position="1967"/>
    </location>
</feature>
<protein>
    <submittedName>
        <fullName evidence="3">Uncharacterized protein</fullName>
    </submittedName>
</protein>
<feature type="compositionally biased region" description="Low complexity" evidence="2">
    <location>
        <begin position="3541"/>
        <end position="3552"/>
    </location>
</feature>
<feature type="region of interest" description="Disordered" evidence="2">
    <location>
        <begin position="12"/>
        <end position="62"/>
    </location>
</feature>
<dbReference type="SMR" id="A0A8S3PYG9"/>
<feature type="region of interest" description="Disordered" evidence="2">
    <location>
        <begin position="3531"/>
        <end position="3583"/>
    </location>
</feature>
<feature type="coiled-coil region" evidence="1">
    <location>
        <begin position="2098"/>
        <end position="2192"/>
    </location>
</feature>
<feature type="coiled-coil region" evidence="1">
    <location>
        <begin position="1379"/>
        <end position="1553"/>
    </location>
</feature>
<reference evidence="3" key="1">
    <citation type="submission" date="2021-03" db="EMBL/GenBank/DDBJ databases">
        <authorList>
            <person name="Bekaert M."/>
        </authorList>
    </citation>
    <scope>NUCLEOTIDE SEQUENCE</scope>
</reference>
<comment type="caution">
    <text evidence="3">The sequence shown here is derived from an EMBL/GenBank/DDBJ whole genome shotgun (WGS) entry which is preliminary data.</text>
</comment>
<keyword evidence="4" id="KW-1185">Reference proteome</keyword>
<organism evidence="3 4">
    <name type="scientific">Mytilus edulis</name>
    <name type="common">Blue mussel</name>
    <dbReference type="NCBI Taxonomy" id="6550"/>
    <lineage>
        <taxon>Eukaryota</taxon>
        <taxon>Metazoa</taxon>
        <taxon>Spiralia</taxon>
        <taxon>Lophotrochozoa</taxon>
        <taxon>Mollusca</taxon>
        <taxon>Bivalvia</taxon>
        <taxon>Autobranchia</taxon>
        <taxon>Pteriomorphia</taxon>
        <taxon>Mytilida</taxon>
        <taxon>Mytiloidea</taxon>
        <taxon>Mytilidae</taxon>
        <taxon>Mytilinae</taxon>
        <taxon>Mytilus</taxon>
    </lineage>
</organism>
<feature type="region of interest" description="Disordered" evidence="2">
    <location>
        <begin position="3157"/>
        <end position="3185"/>
    </location>
</feature>
<evidence type="ECO:0000256" key="2">
    <source>
        <dbReference type="SAM" id="MobiDB-lite"/>
    </source>
</evidence>
<feature type="coiled-coil region" evidence="1">
    <location>
        <begin position="911"/>
        <end position="1015"/>
    </location>
</feature>
<feature type="compositionally biased region" description="Polar residues" evidence="2">
    <location>
        <begin position="3559"/>
        <end position="3583"/>
    </location>
</feature>
<feature type="coiled-coil region" evidence="1">
    <location>
        <begin position="795"/>
        <end position="879"/>
    </location>
</feature>